<gene>
    <name evidence="2" type="ORF">QR680_013767</name>
</gene>
<evidence type="ECO:0000256" key="1">
    <source>
        <dbReference type="SAM" id="SignalP"/>
    </source>
</evidence>
<keyword evidence="1" id="KW-0732">Signal</keyword>
<dbReference type="Proteomes" id="UP001175271">
    <property type="component" value="Unassembled WGS sequence"/>
</dbReference>
<accession>A0AA39M319</accession>
<feature type="signal peptide" evidence="1">
    <location>
        <begin position="1"/>
        <end position="17"/>
    </location>
</feature>
<evidence type="ECO:0000313" key="2">
    <source>
        <dbReference type="EMBL" id="KAK0418775.1"/>
    </source>
</evidence>
<organism evidence="2 3">
    <name type="scientific">Steinernema hermaphroditum</name>
    <dbReference type="NCBI Taxonomy" id="289476"/>
    <lineage>
        <taxon>Eukaryota</taxon>
        <taxon>Metazoa</taxon>
        <taxon>Ecdysozoa</taxon>
        <taxon>Nematoda</taxon>
        <taxon>Chromadorea</taxon>
        <taxon>Rhabditida</taxon>
        <taxon>Tylenchina</taxon>
        <taxon>Panagrolaimomorpha</taxon>
        <taxon>Strongyloidoidea</taxon>
        <taxon>Steinernematidae</taxon>
        <taxon>Steinernema</taxon>
    </lineage>
</organism>
<proteinExistence type="predicted"/>
<reference evidence="2" key="1">
    <citation type="submission" date="2023-06" db="EMBL/GenBank/DDBJ databases">
        <title>Genomic analysis of the entomopathogenic nematode Steinernema hermaphroditum.</title>
        <authorList>
            <person name="Schwarz E.M."/>
            <person name="Heppert J.K."/>
            <person name="Baniya A."/>
            <person name="Schwartz H.T."/>
            <person name="Tan C.-H."/>
            <person name="Antoshechkin I."/>
            <person name="Sternberg P.W."/>
            <person name="Goodrich-Blair H."/>
            <person name="Dillman A.R."/>
        </authorList>
    </citation>
    <scope>NUCLEOTIDE SEQUENCE</scope>
    <source>
        <strain evidence="2">PS9179</strain>
        <tissue evidence="2">Whole animal</tissue>
    </source>
</reference>
<dbReference type="AlphaFoldDB" id="A0AA39M319"/>
<name>A0AA39M319_9BILA</name>
<evidence type="ECO:0000313" key="3">
    <source>
        <dbReference type="Proteomes" id="UP001175271"/>
    </source>
</evidence>
<keyword evidence="3" id="KW-1185">Reference proteome</keyword>
<comment type="caution">
    <text evidence="2">The sequence shown here is derived from an EMBL/GenBank/DDBJ whole genome shotgun (WGS) entry which is preliminary data.</text>
</comment>
<protein>
    <submittedName>
        <fullName evidence="2">Uncharacterized protein</fullName>
    </submittedName>
</protein>
<feature type="chain" id="PRO_5041364706" evidence="1">
    <location>
        <begin position="18"/>
        <end position="106"/>
    </location>
</feature>
<dbReference type="EMBL" id="JAUCMV010000002">
    <property type="protein sequence ID" value="KAK0418775.1"/>
    <property type="molecule type" value="Genomic_DNA"/>
</dbReference>
<sequence>MLKTVLLAVVLVASVEAWMHPGGCMSPPHPGEISPLARLYYDQYCESLMYGTGTPHLLNKRTFVPMEGGSTNCRNLLSKEICDEYDRVRTRYGPPNGRDECLWVEC</sequence>